<comment type="caution">
    <text evidence="1">The sequence shown here is derived from an EMBL/GenBank/DDBJ whole genome shotgun (WGS) entry which is preliminary data.</text>
</comment>
<reference evidence="1" key="1">
    <citation type="submission" date="2022-05" db="EMBL/GenBank/DDBJ databases">
        <title>Chromosome-level genome of Chaenocephalus aceratus.</title>
        <authorList>
            <person name="Park H."/>
        </authorList>
    </citation>
    <scope>NUCLEOTIDE SEQUENCE</scope>
    <source>
        <strain evidence="1">KU_202001</strain>
    </source>
</reference>
<sequence>MCFTQAFEEEFELARNRPKDSKGKTLPIPQSMVQSYVHIKQLLEDSLVVQEKTDLVLVTINNTTVSCWLQGRQKRTTRDSLLQGVQLPEKAPAAEDSLPLPRELPTEPVQHGHVILEIQEPDNREGEALIRQRRSARADSGSSASSTHTQGHLPQAPSPAFWQYPMPPAPSPAFWQYPMPPAPSPASWQYPMPPAPTPASWQYPMPPAPSPASWQYPMPPAPSPASWQYPMPPAPTPASWQYPMPPAPSPASWQYPMPPAPSPASWQYPMPQHHLLPHGSTPCLLHQLLPHGSTPCLQHHLLPHGSTPCLQHQLLPHGSTPCLQHHLLPHGSSPCLQARVTFHLLRLLLHRHTHRVTFHLLHLHTHTQGHLPPAPSTASSSQAPIPQHSSVDKSSVDLNRRRKWRHEKTAKEDQLLAARGEPPKKRLIKEDYHYQCKSCGQSKRKSTGHTQLKGKWYCPASGIGFYQVLWSTTTYIQLQYLWSVGNFQMLTAGQPSFRTSKLPN</sequence>
<organism evidence="1 2">
    <name type="scientific">Chaenocephalus aceratus</name>
    <name type="common">Blackfin icefish</name>
    <name type="synonym">Chaenichthys aceratus</name>
    <dbReference type="NCBI Taxonomy" id="36190"/>
    <lineage>
        <taxon>Eukaryota</taxon>
        <taxon>Metazoa</taxon>
        <taxon>Chordata</taxon>
        <taxon>Craniata</taxon>
        <taxon>Vertebrata</taxon>
        <taxon>Euteleostomi</taxon>
        <taxon>Actinopterygii</taxon>
        <taxon>Neopterygii</taxon>
        <taxon>Teleostei</taxon>
        <taxon>Neoteleostei</taxon>
        <taxon>Acanthomorphata</taxon>
        <taxon>Eupercaria</taxon>
        <taxon>Perciformes</taxon>
        <taxon>Notothenioidei</taxon>
        <taxon>Channichthyidae</taxon>
        <taxon>Chaenocephalus</taxon>
    </lineage>
</organism>
<dbReference type="Proteomes" id="UP001057452">
    <property type="component" value="Chromosome 1"/>
</dbReference>
<keyword evidence="2" id="KW-1185">Reference proteome</keyword>
<protein>
    <submittedName>
        <fullName evidence="1">Uncharacterized protein</fullName>
    </submittedName>
</protein>
<evidence type="ECO:0000313" key="1">
    <source>
        <dbReference type="EMBL" id="KAI4832566.1"/>
    </source>
</evidence>
<gene>
    <name evidence="1" type="ORF">KUCAC02_015529</name>
</gene>
<evidence type="ECO:0000313" key="2">
    <source>
        <dbReference type="Proteomes" id="UP001057452"/>
    </source>
</evidence>
<dbReference type="EMBL" id="CM043785">
    <property type="protein sequence ID" value="KAI4832566.1"/>
    <property type="molecule type" value="Genomic_DNA"/>
</dbReference>
<accession>A0ACB9XXK7</accession>
<proteinExistence type="predicted"/>
<name>A0ACB9XXK7_CHAAC</name>